<comment type="catalytic activity">
    <reaction evidence="9">
        <text>2'-deoxyribonucleotide-(2'-deoxyribose 5'-phosphate)-2'-deoxyribonucleotide-DNA = a 3'-end 2'-deoxyribonucleotide-(2,3-dehydro-2,3-deoxyribose 5'-phosphate)-DNA + a 5'-end 5'-phospho-2'-deoxyribonucleoside-DNA + H(+)</text>
        <dbReference type="Rhea" id="RHEA:66592"/>
        <dbReference type="Rhea" id="RHEA-COMP:13180"/>
        <dbReference type="Rhea" id="RHEA-COMP:16897"/>
        <dbReference type="Rhea" id="RHEA-COMP:17067"/>
        <dbReference type="ChEBI" id="CHEBI:15378"/>
        <dbReference type="ChEBI" id="CHEBI:136412"/>
        <dbReference type="ChEBI" id="CHEBI:157695"/>
        <dbReference type="ChEBI" id="CHEBI:167181"/>
        <dbReference type="EC" id="4.2.99.18"/>
    </reaction>
</comment>
<dbReference type="Pfam" id="PF07934">
    <property type="entry name" value="OGG_N"/>
    <property type="match status" value="1"/>
</dbReference>
<dbReference type="EMBL" id="RSCD01000007">
    <property type="protein sequence ID" value="RSH92015.1"/>
    <property type="molecule type" value="Genomic_DNA"/>
</dbReference>
<accession>A0A427YLP8</accession>
<feature type="compositionally biased region" description="Polar residues" evidence="10">
    <location>
        <begin position="275"/>
        <end position="288"/>
    </location>
</feature>
<dbReference type="GO" id="GO:0003684">
    <property type="term" value="F:damaged DNA binding"/>
    <property type="evidence" value="ECO:0007669"/>
    <property type="project" value="InterPro"/>
</dbReference>
<dbReference type="Proteomes" id="UP000279259">
    <property type="component" value="Unassembled WGS sequence"/>
</dbReference>
<keyword evidence="6" id="KW-0456">Lyase</keyword>
<dbReference type="SUPFAM" id="SSF48150">
    <property type="entry name" value="DNA-glycosylase"/>
    <property type="match status" value="1"/>
</dbReference>
<keyword evidence="3" id="KW-0227">DNA damage</keyword>
<dbReference type="GO" id="GO:0034039">
    <property type="term" value="F:8-oxo-7,8-dihydroguanine DNA N-glycosylase activity"/>
    <property type="evidence" value="ECO:0007669"/>
    <property type="project" value="TreeGrafter"/>
</dbReference>
<dbReference type="SUPFAM" id="SSF55945">
    <property type="entry name" value="TATA-box binding protein-like"/>
    <property type="match status" value="1"/>
</dbReference>
<evidence type="ECO:0000313" key="12">
    <source>
        <dbReference type="EMBL" id="RSH92015.1"/>
    </source>
</evidence>
<evidence type="ECO:0000256" key="9">
    <source>
        <dbReference type="ARBA" id="ARBA00044632"/>
    </source>
</evidence>
<protein>
    <recommendedName>
        <fullName evidence="2">DNA-(apurinic or apyrimidinic site) lyase</fullName>
        <ecNumber evidence="2">4.2.99.18</ecNumber>
    </recommendedName>
</protein>
<keyword evidence="4" id="KW-0378">Hydrolase</keyword>
<dbReference type="InterPro" id="IPR012904">
    <property type="entry name" value="OGG_N"/>
</dbReference>
<comment type="similarity">
    <text evidence="1">Belongs to the type-1 OGG1 family.</text>
</comment>
<dbReference type="SMART" id="SM00478">
    <property type="entry name" value="ENDO3c"/>
    <property type="match status" value="1"/>
</dbReference>
<feature type="compositionally biased region" description="Low complexity" evidence="10">
    <location>
        <begin position="345"/>
        <end position="365"/>
    </location>
</feature>
<dbReference type="PANTHER" id="PTHR10242:SF2">
    <property type="entry name" value="N-GLYCOSYLASE_DNA LYASE"/>
    <property type="match status" value="1"/>
</dbReference>
<proteinExistence type="inferred from homology"/>
<feature type="region of interest" description="Disordered" evidence="10">
    <location>
        <begin position="275"/>
        <end position="309"/>
    </location>
</feature>
<feature type="compositionally biased region" description="Polar residues" evidence="10">
    <location>
        <begin position="204"/>
        <end position="220"/>
    </location>
</feature>
<dbReference type="Gene3D" id="3.30.310.40">
    <property type="match status" value="1"/>
</dbReference>
<gene>
    <name evidence="12" type="primary">OGG1</name>
    <name evidence="12" type="ORF">EHS25_009386</name>
</gene>
<dbReference type="STRING" id="1890683.A0A427YLP8"/>
<feature type="region of interest" description="Disordered" evidence="10">
    <location>
        <begin position="345"/>
        <end position="377"/>
    </location>
</feature>
<keyword evidence="5" id="KW-0234">DNA repair</keyword>
<dbReference type="PANTHER" id="PTHR10242">
    <property type="entry name" value="8-OXOGUANINE DNA GLYCOSYLASE"/>
    <property type="match status" value="1"/>
</dbReference>
<feature type="compositionally biased region" description="Basic residues" evidence="10">
    <location>
        <begin position="154"/>
        <end position="164"/>
    </location>
</feature>
<feature type="region of interest" description="Disordered" evidence="10">
    <location>
        <begin position="153"/>
        <end position="188"/>
    </location>
</feature>
<sequence length="817" mass="88296">MDYNLPEVQGDWDHPTLSAVGSQADISDTENHPPAGSLGLIPDDEVDEDLCSMVDELVTEPLTKEEIWWQYLESLTLGPTPLRATEGTGGVILPWRPIDVTHADVQHSRVAGMTAMTEVQRRRRVDAPATASVASSIELPDAALASAWKERLRTNARKSQKPAARKLGPIGSSRLRPSGNERLAEASYGSRDTDLLGISTSLDADSSGAAQVSDTTSRHSLFNVPELVIDTDTPTPDAQDKNLEGEGDEGSDSTSRAAPGSAFGSITASAYSGSLQGVSGTHVPSSPIASPLPPRHELQHPTLPVSRPPFPSGWSAIPLTPSNLTLANTLPVGQSFLWHRHVLPTSASSSTTTPPTPSLSASAPLGPEPGPTEEFSRAVHDPPRVICLRQSPHAVWFTAIHPTPEATERDRIEGTTKAWLEDYFHLSKHPELDEMYDEWRDRDPQLFGTVDLEGRARGVRVLRQDPWECLVAFITSTNNHIPRIASLMHRLSQHFSEPLLTLSDPSIPSLPSPDVKAEEEASGEPAATTYYLFPPPHALPAKLETILRELGFGYRAGFIESSLATLRAEFGAEPGDIEKGLETFRTTEVDVVRDKLLALKGVGRKVADCVMLMCLDQASGIPSLIPVDTHVAAIAARHPSFPSRLRHKPMSKQVYDEVQSFLLDRWGPMGGWCQAVMFAADLPSTTVNRTPRALIKTKIESKVKVEMETEVVGMTGMSGMAGMTGSPGTPASTALMTPREDRAGWIEESPLKGRGGGGSKGKRKAERVEELLCVKQEADELPAAFGFKRTRSAARIELKRGASGVSSIAGEVEELEV</sequence>
<dbReference type="InterPro" id="IPR052054">
    <property type="entry name" value="Oxidative_DNA_repair_enzyme"/>
</dbReference>
<feature type="region of interest" description="Disordered" evidence="10">
    <location>
        <begin position="1"/>
        <end position="39"/>
    </location>
</feature>
<feature type="region of interest" description="Disordered" evidence="10">
    <location>
        <begin position="204"/>
        <end position="261"/>
    </location>
</feature>
<dbReference type="GO" id="GO:0006289">
    <property type="term" value="P:nucleotide-excision repair"/>
    <property type="evidence" value="ECO:0007669"/>
    <property type="project" value="InterPro"/>
</dbReference>
<dbReference type="Gene3D" id="1.10.340.30">
    <property type="entry name" value="Hypothetical protein, domain 2"/>
    <property type="match status" value="1"/>
</dbReference>
<evidence type="ECO:0000256" key="3">
    <source>
        <dbReference type="ARBA" id="ARBA00022763"/>
    </source>
</evidence>
<keyword evidence="13" id="KW-1185">Reference proteome</keyword>
<comment type="caution">
    <text evidence="12">The sequence shown here is derived from an EMBL/GenBank/DDBJ whole genome shotgun (WGS) entry which is preliminary data.</text>
</comment>
<dbReference type="Gene3D" id="1.10.1670.10">
    <property type="entry name" value="Helix-hairpin-Helix base-excision DNA repair enzymes (C-terminal)"/>
    <property type="match status" value="1"/>
</dbReference>
<evidence type="ECO:0000256" key="10">
    <source>
        <dbReference type="SAM" id="MobiDB-lite"/>
    </source>
</evidence>
<dbReference type="AlphaFoldDB" id="A0A427YLP8"/>
<dbReference type="GO" id="GO:0005634">
    <property type="term" value="C:nucleus"/>
    <property type="evidence" value="ECO:0007669"/>
    <property type="project" value="TreeGrafter"/>
</dbReference>
<dbReference type="GO" id="GO:0006285">
    <property type="term" value="P:base-excision repair, AP site formation"/>
    <property type="evidence" value="ECO:0007669"/>
    <property type="project" value="UniProtKB-ARBA"/>
</dbReference>
<evidence type="ECO:0000259" key="11">
    <source>
        <dbReference type="SMART" id="SM00478"/>
    </source>
</evidence>
<evidence type="ECO:0000256" key="6">
    <source>
        <dbReference type="ARBA" id="ARBA00023239"/>
    </source>
</evidence>
<evidence type="ECO:0000256" key="8">
    <source>
        <dbReference type="ARBA" id="ARBA00023295"/>
    </source>
</evidence>
<keyword evidence="7" id="KW-0511">Multifunctional enzyme</keyword>
<dbReference type="CDD" id="cd00056">
    <property type="entry name" value="ENDO3c"/>
    <property type="match status" value="1"/>
</dbReference>
<dbReference type="InterPro" id="IPR011257">
    <property type="entry name" value="DNA_glycosylase"/>
</dbReference>
<reference evidence="12 13" key="1">
    <citation type="submission" date="2018-11" db="EMBL/GenBank/DDBJ databases">
        <title>Genome sequence of Saitozyma podzolica DSM 27192.</title>
        <authorList>
            <person name="Aliyu H."/>
            <person name="Gorte O."/>
            <person name="Ochsenreither K."/>
        </authorList>
    </citation>
    <scope>NUCLEOTIDE SEQUENCE [LARGE SCALE GENOMIC DNA]</scope>
    <source>
        <strain evidence="12 13">DSM 27192</strain>
    </source>
</reference>
<evidence type="ECO:0000256" key="7">
    <source>
        <dbReference type="ARBA" id="ARBA00023268"/>
    </source>
</evidence>
<evidence type="ECO:0000256" key="5">
    <source>
        <dbReference type="ARBA" id="ARBA00023204"/>
    </source>
</evidence>
<dbReference type="GO" id="GO:0140078">
    <property type="term" value="F:class I DNA-(apurinic or apyrimidinic site) endonuclease activity"/>
    <property type="evidence" value="ECO:0007669"/>
    <property type="project" value="UniProtKB-EC"/>
</dbReference>
<evidence type="ECO:0000256" key="1">
    <source>
        <dbReference type="ARBA" id="ARBA00010679"/>
    </source>
</evidence>
<evidence type="ECO:0000256" key="2">
    <source>
        <dbReference type="ARBA" id="ARBA00012720"/>
    </source>
</evidence>
<organism evidence="12 13">
    <name type="scientific">Saitozyma podzolica</name>
    <dbReference type="NCBI Taxonomy" id="1890683"/>
    <lineage>
        <taxon>Eukaryota</taxon>
        <taxon>Fungi</taxon>
        <taxon>Dikarya</taxon>
        <taxon>Basidiomycota</taxon>
        <taxon>Agaricomycotina</taxon>
        <taxon>Tremellomycetes</taxon>
        <taxon>Tremellales</taxon>
        <taxon>Trimorphomycetaceae</taxon>
        <taxon>Saitozyma</taxon>
    </lineage>
</organism>
<dbReference type="OrthoDB" id="238681at2759"/>
<dbReference type="EC" id="4.2.99.18" evidence="2"/>
<keyword evidence="8" id="KW-0326">Glycosidase</keyword>
<name>A0A427YLP8_9TREE</name>
<dbReference type="InterPro" id="IPR003265">
    <property type="entry name" value="HhH-GPD_domain"/>
</dbReference>
<dbReference type="InterPro" id="IPR023170">
    <property type="entry name" value="HhH_base_excis_C"/>
</dbReference>
<feature type="domain" description="HhH-GPD" evidence="11">
    <location>
        <begin position="512"/>
        <end position="669"/>
    </location>
</feature>
<evidence type="ECO:0000256" key="4">
    <source>
        <dbReference type="ARBA" id="ARBA00022801"/>
    </source>
</evidence>
<evidence type="ECO:0000313" key="13">
    <source>
        <dbReference type="Proteomes" id="UP000279259"/>
    </source>
</evidence>